<dbReference type="EMBL" id="FNCG01000006">
    <property type="protein sequence ID" value="SDH01312.1"/>
    <property type="molecule type" value="Genomic_DNA"/>
</dbReference>
<dbReference type="InterPro" id="IPR000866">
    <property type="entry name" value="AhpC/TSA"/>
</dbReference>
<dbReference type="Proteomes" id="UP000199705">
    <property type="component" value="Unassembled WGS sequence"/>
</dbReference>
<dbReference type="GO" id="GO:0016491">
    <property type="term" value="F:oxidoreductase activity"/>
    <property type="evidence" value="ECO:0007669"/>
    <property type="project" value="InterPro"/>
</dbReference>
<dbReference type="GO" id="GO:0016209">
    <property type="term" value="F:antioxidant activity"/>
    <property type="evidence" value="ECO:0007669"/>
    <property type="project" value="InterPro"/>
</dbReference>
<accession>A0A1G7YXN8</accession>
<dbReference type="STRING" id="551996.SAMN05192573_10685"/>
<dbReference type="SUPFAM" id="SSF52833">
    <property type="entry name" value="Thioredoxin-like"/>
    <property type="match status" value="1"/>
</dbReference>
<dbReference type="RefSeq" id="WP_091167836.1">
    <property type="nucleotide sequence ID" value="NZ_FNCG01000006.1"/>
</dbReference>
<organism evidence="2 3">
    <name type="scientific">Mucilaginibacter gossypii</name>
    <dbReference type="NCBI Taxonomy" id="551996"/>
    <lineage>
        <taxon>Bacteria</taxon>
        <taxon>Pseudomonadati</taxon>
        <taxon>Bacteroidota</taxon>
        <taxon>Sphingobacteriia</taxon>
        <taxon>Sphingobacteriales</taxon>
        <taxon>Sphingobacteriaceae</taxon>
        <taxon>Mucilaginibacter</taxon>
    </lineage>
</organism>
<evidence type="ECO:0000259" key="1">
    <source>
        <dbReference type="Pfam" id="PF00578"/>
    </source>
</evidence>
<reference evidence="3" key="1">
    <citation type="submission" date="2016-10" db="EMBL/GenBank/DDBJ databases">
        <authorList>
            <person name="Varghese N."/>
            <person name="Submissions S."/>
        </authorList>
    </citation>
    <scope>NUCLEOTIDE SEQUENCE [LARGE SCALE GENOMIC DNA]</scope>
    <source>
        <strain evidence="3">Gh-67</strain>
    </source>
</reference>
<keyword evidence="3" id="KW-1185">Reference proteome</keyword>
<dbReference type="AlphaFoldDB" id="A0A1G7YXN8"/>
<dbReference type="InterPro" id="IPR036249">
    <property type="entry name" value="Thioredoxin-like_sf"/>
</dbReference>
<dbReference type="Gene3D" id="3.40.30.10">
    <property type="entry name" value="Glutaredoxin"/>
    <property type="match status" value="1"/>
</dbReference>
<evidence type="ECO:0000313" key="2">
    <source>
        <dbReference type="EMBL" id="SDH01312.1"/>
    </source>
</evidence>
<protein>
    <submittedName>
        <fullName evidence="2">Peroxiredoxin</fullName>
    </submittedName>
</protein>
<proteinExistence type="predicted"/>
<feature type="domain" description="Alkyl hydroperoxide reductase subunit C/ Thiol specific antioxidant" evidence="1">
    <location>
        <begin position="37"/>
        <end position="173"/>
    </location>
</feature>
<sequence>MQTTNNNKYPFFDLLEVVAEPDLKFRKLKSLHPVKAGNLVPEFKLNNDYSRWQQFYNGAETHGPISQRNLLNKPLVISFYSRHWGQQGLAQLKQLNNLQHEVKASGGNLLIISDERTEDLEKWAWEQSLTLNFYHDADKEIAQQFRVYSEDYPVWDRFSGIDENAPLLATYIIIEPSKQVIYSHIDWDFLGTFSAEDIISTVYESALISNSRRSA</sequence>
<gene>
    <name evidence="2" type="ORF">SAMN05192573_10685</name>
</gene>
<evidence type="ECO:0000313" key="3">
    <source>
        <dbReference type="Proteomes" id="UP000199705"/>
    </source>
</evidence>
<name>A0A1G7YXN8_9SPHI</name>
<dbReference type="Pfam" id="PF00578">
    <property type="entry name" value="AhpC-TSA"/>
    <property type="match status" value="1"/>
</dbReference>